<sequence length="150" mass="16966">MHFDGKKWRSFPTPEFHRPEPDPEDDASLYDVVTVSRDDVWAFGAHRYWTGEEEHEPTVALHWDGKRWRKAPKALDTELRKNHGLDTSGTRDSAGGFVLNGGLHRTADGALHMVKVSKPVAGRSGKITKADRRRRFDVSDLDLVPGTHEL</sequence>
<keyword evidence="3" id="KW-1185">Reference proteome</keyword>
<feature type="region of interest" description="Disordered" evidence="1">
    <location>
        <begin position="1"/>
        <end position="27"/>
    </location>
</feature>
<dbReference type="AlphaFoldDB" id="A0A917QPM4"/>
<protein>
    <submittedName>
        <fullName evidence="2">Uncharacterized protein</fullName>
    </submittedName>
</protein>
<evidence type="ECO:0000313" key="2">
    <source>
        <dbReference type="EMBL" id="GGK62097.1"/>
    </source>
</evidence>
<proteinExistence type="predicted"/>
<evidence type="ECO:0000313" key="3">
    <source>
        <dbReference type="Proteomes" id="UP000637788"/>
    </source>
</evidence>
<reference evidence="2" key="2">
    <citation type="submission" date="2020-09" db="EMBL/GenBank/DDBJ databases">
        <authorList>
            <person name="Sun Q."/>
            <person name="Ohkuma M."/>
        </authorList>
    </citation>
    <scope>NUCLEOTIDE SEQUENCE</scope>
    <source>
        <strain evidence="2">JCM 3035</strain>
    </source>
</reference>
<reference evidence="2" key="1">
    <citation type="journal article" date="2014" name="Int. J. Syst. Evol. Microbiol.">
        <title>Complete genome sequence of Corynebacterium casei LMG S-19264T (=DSM 44701T), isolated from a smear-ripened cheese.</title>
        <authorList>
            <consortium name="US DOE Joint Genome Institute (JGI-PGF)"/>
            <person name="Walter F."/>
            <person name="Albersmeier A."/>
            <person name="Kalinowski J."/>
            <person name="Ruckert C."/>
        </authorList>
    </citation>
    <scope>NUCLEOTIDE SEQUENCE</scope>
    <source>
        <strain evidence="2">JCM 3035</strain>
    </source>
</reference>
<comment type="caution">
    <text evidence="2">The sequence shown here is derived from an EMBL/GenBank/DDBJ whole genome shotgun (WGS) entry which is preliminary data.</text>
</comment>
<organism evidence="2 3">
    <name type="scientific">Streptomyces flaveus</name>
    <dbReference type="NCBI Taxonomy" id="66370"/>
    <lineage>
        <taxon>Bacteria</taxon>
        <taxon>Bacillati</taxon>
        <taxon>Actinomycetota</taxon>
        <taxon>Actinomycetes</taxon>
        <taxon>Kitasatosporales</taxon>
        <taxon>Streptomycetaceae</taxon>
        <taxon>Streptomyces</taxon>
        <taxon>Streptomyces aurantiacus group</taxon>
    </lineage>
</organism>
<gene>
    <name evidence="2" type="ORF">GCM10010094_23350</name>
</gene>
<name>A0A917QPM4_9ACTN</name>
<dbReference type="Proteomes" id="UP000637788">
    <property type="component" value="Unassembled WGS sequence"/>
</dbReference>
<dbReference type="RefSeq" id="WP_189321778.1">
    <property type="nucleotide sequence ID" value="NZ_BMPQ01000004.1"/>
</dbReference>
<evidence type="ECO:0000256" key="1">
    <source>
        <dbReference type="SAM" id="MobiDB-lite"/>
    </source>
</evidence>
<accession>A0A917QPM4</accession>
<dbReference type="EMBL" id="BMPQ01000004">
    <property type="protein sequence ID" value="GGK62097.1"/>
    <property type="molecule type" value="Genomic_DNA"/>
</dbReference>